<dbReference type="AlphaFoldDB" id="A0AAE0N2J8"/>
<reference evidence="3" key="2">
    <citation type="submission" date="2023-06" db="EMBL/GenBank/DDBJ databases">
        <authorList>
            <consortium name="Lawrence Berkeley National Laboratory"/>
            <person name="Haridas S."/>
            <person name="Hensen N."/>
            <person name="Bonometti L."/>
            <person name="Westerberg I."/>
            <person name="Brannstrom I.O."/>
            <person name="Guillou S."/>
            <person name="Cros-Aarteil S."/>
            <person name="Calhoun S."/>
            <person name="Kuo A."/>
            <person name="Mondo S."/>
            <person name="Pangilinan J."/>
            <person name="Riley R."/>
            <person name="LaButti K."/>
            <person name="Andreopoulos B."/>
            <person name="Lipzen A."/>
            <person name="Chen C."/>
            <person name="Yanf M."/>
            <person name="Daum C."/>
            <person name="Ng V."/>
            <person name="Clum A."/>
            <person name="Steindorff A."/>
            <person name="Ohm R."/>
            <person name="Martin F."/>
            <person name="Silar P."/>
            <person name="Natvig D."/>
            <person name="Lalanne C."/>
            <person name="Gautier V."/>
            <person name="Ament-velasquez S.L."/>
            <person name="Kruys A."/>
            <person name="Hutchinson M.I."/>
            <person name="Powell A.J."/>
            <person name="Barry K."/>
            <person name="Miller A.N."/>
            <person name="Grigoriev I.V."/>
            <person name="Debuchy R."/>
            <person name="Gladieux P."/>
            <person name="Thoren M.H."/>
            <person name="Johannesson H."/>
        </authorList>
    </citation>
    <scope>NUCLEOTIDE SEQUENCE</scope>
    <source>
        <strain evidence="3">CBS 232.78</strain>
    </source>
</reference>
<feature type="transmembrane region" description="Helical" evidence="2">
    <location>
        <begin position="145"/>
        <end position="172"/>
    </location>
</feature>
<evidence type="ECO:0000313" key="4">
    <source>
        <dbReference type="Proteomes" id="UP001285441"/>
    </source>
</evidence>
<feature type="transmembrane region" description="Helical" evidence="2">
    <location>
        <begin position="213"/>
        <end position="238"/>
    </location>
</feature>
<keyword evidence="2" id="KW-1133">Transmembrane helix</keyword>
<sequence>MGAIDNSANDMEDQHPLLRNENHDGSSAVARLLREEVRAVVREEFLATASASSHQAAPAPASESEPAPPSYDSSARLLADEHVELQATDAARLLGTDVSEDNAAGSEKTWIQHLPIWFRVVLGIIPFLGVFGSVIAISASGRDKLGLAMAAFFLVIAMWGVTFMFAVFSSFVPETASKKPNNTTTSDAAAQEEASTSPSTPPSPTRAKQQDNFFFTTVLSWHFFIMYMAFGLLLWGWFLGQARAPFARVELAARFDAKFRTHDALSRLTTCLWDDLPKRNATSKDVTACLKTMGVY</sequence>
<keyword evidence="2" id="KW-0812">Transmembrane</keyword>
<evidence type="ECO:0000313" key="3">
    <source>
        <dbReference type="EMBL" id="KAK3368561.1"/>
    </source>
</evidence>
<keyword evidence="4" id="KW-1185">Reference proteome</keyword>
<feature type="region of interest" description="Disordered" evidence="1">
    <location>
        <begin position="176"/>
        <end position="208"/>
    </location>
</feature>
<feature type="compositionally biased region" description="Basic and acidic residues" evidence="1">
    <location>
        <begin position="12"/>
        <end position="24"/>
    </location>
</feature>
<protein>
    <submittedName>
        <fullName evidence="3">Uncharacterized protein</fullName>
    </submittedName>
</protein>
<keyword evidence="2" id="KW-0472">Membrane</keyword>
<feature type="transmembrane region" description="Helical" evidence="2">
    <location>
        <begin position="116"/>
        <end position="139"/>
    </location>
</feature>
<proteinExistence type="predicted"/>
<organism evidence="3 4">
    <name type="scientific">Podospora didyma</name>
    <dbReference type="NCBI Taxonomy" id="330526"/>
    <lineage>
        <taxon>Eukaryota</taxon>
        <taxon>Fungi</taxon>
        <taxon>Dikarya</taxon>
        <taxon>Ascomycota</taxon>
        <taxon>Pezizomycotina</taxon>
        <taxon>Sordariomycetes</taxon>
        <taxon>Sordariomycetidae</taxon>
        <taxon>Sordariales</taxon>
        <taxon>Podosporaceae</taxon>
        <taxon>Podospora</taxon>
    </lineage>
</organism>
<dbReference type="EMBL" id="JAULSW010000010">
    <property type="protein sequence ID" value="KAK3368561.1"/>
    <property type="molecule type" value="Genomic_DNA"/>
</dbReference>
<feature type="region of interest" description="Disordered" evidence="1">
    <location>
        <begin position="1"/>
        <end position="24"/>
    </location>
</feature>
<gene>
    <name evidence="3" type="ORF">B0H63DRAFT_488703</name>
</gene>
<reference evidence="3" key="1">
    <citation type="journal article" date="2023" name="Mol. Phylogenet. Evol.">
        <title>Genome-scale phylogeny and comparative genomics of the fungal order Sordariales.</title>
        <authorList>
            <person name="Hensen N."/>
            <person name="Bonometti L."/>
            <person name="Westerberg I."/>
            <person name="Brannstrom I.O."/>
            <person name="Guillou S."/>
            <person name="Cros-Aarteil S."/>
            <person name="Calhoun S."/>
            <person name="Haridas S."/>
            <person name="Kuo A."/>
            <person name="Mondo S."/>
            <person name="Pangilinan J."/>
            <person name="Riley R."/>
            <person name="LaButti K."/>
            <person name="Andreopoulos B."/>
            <person name="Lipzen A."/>
            <person name="Chen C."/>
            <person name="Yan M."/>
            <person name="Daum C."/>
            <person name="Ng V."/>
            <person name="Clum A."/>
            <person name="Steindorff A."/>
            <person name="Ohm R.A."/>
            <person name="Martin F."/>
            <person name="Silar P."/>
            <person name="Natvig D.O."/>
            <person name="Lalanne C."/>
            <person name="Gautier V."/>
            <person name="Ament-Velasquez S.L."/>
            <person name="Kruys A."/>
            <person name="Hutchinson M.I."/>
            <person name="Powell A.J."/>
            <person name="Barry K."/>
            <person name="Miller A.N."/>
            <person name="Grigoriev I.V."/>
            <person name="Debuchy R."/>
            <person name="Gladieux P."/>
            <person name="Hiltunen Thoren M."/>
            <person name="Johannesson H."/>
        </authorList>
    </citation>
    <scope>NUCLEOTIDE SEQUENCE</scope>
    <source>
        <strain evidence="3">CBS 232.78</strain>
    </source>
</reference>
<comment type="caution">
    <text evidence="3">The sequence shown here is derived from an EMBL/GenBank/DDBJ whole genome shotgun (WGS) entry which is preliminary data.</text>
</comment>
<evidence type="ECO:0000256" key="2">
    <source>
        <dbReference type="SAM" id="Phobius"/>
    </source>
</evidence>
<evidence type="ECO:0000256" key="1">
    <source>
        <dbReference type="SAM" id="MobiDB-lite"/>
    </source>
</evidence>
<feature type="compositionally biased region" description="Polar residues" evidence="1">
    <location>
        <begin position="178"/>
        <end position="188"/>
    </location>
</feature>
<accession>A0AAE0N2J8</accession>
<dbReference type="Proteomes" id="UP001285441">
    <property type="component" value="Unassembled WGS sequence"/>
</dbReference>
<name>A0AAE0N2J8_9PEZI</name>
<feature type="region of interest" description="Disordered" evidence="1">
    <location>
        <begin position="48"/>
        <end position="73"/>
    </location>
</feature>